<dbReference type="STRING" id="1229727.Ga0080559_TMP939"/>
<dbReference type="PANTHER" id="PTHR43196">
    <property type="entry name" value="SULFATE ADENYLYLTRANSFERASE SUBUNIT 2"/>
    <property type="match status" value="1"/>
</dbReference>
<evidence type="ECO:0000313" key="3">
    <source>
        <dbReference type="Proteomes" id="UP000186559"/>
    </source>
</evidence>
<dbReference type="Gene3D" id="3.40.50.620">
    <property type="entry name" value="HUPs"/>
    <property type="match status" value="1"/>
</dbReference>
<feature type="domain" description="Phosphoadenosine phosphosulphate reductase" evidence="1">
    <location>
        <begin position="19"/>
        <end position="201"/>
    </location>
</feature>
<dbReference type="InterPro" id="IPR014729">
    <property type="entry name" value="Rossmann-like_a/b/a_fold"/>
</dbReference>
<keyword evidence="3" id="KW-1185">Reference proteome</keyword>
<evidence type="ECO:0000313" key="2">
    <source>
        <dbReference type="EMBL" id="APX21735.1"/>
    </source>
</evidence>
<dbReference type="AlphaFoldDB" id="A0A1U7D0X7"/>
<gene>
    <name evidence="2" type="ORF">Ga0080559_TMP939</name>
</gene>
<dbReference type="InterPro" id="IPR050128">
    <property type="entry name" value="Sulfate_adenylyltrnsfr_sub2"/>
</dbReference>
<dbReference type="EMBL" id="CP014796">
    <property type="protein sequence ID" value="APX21735.1"/>
    <property type="molecule type" value="Genomic_DNA"/>
</dbReference>
<dbReference type="SUPFAM" id="SSF52402">
    <property type="entry name" value="Adenine nucleotide alpha hydrolases-like"/>
    <property type="match status" value="1"/>
</dbReference>
<dbReference type="InterPro" id="IPR002500">
    <property type="entry name" value="PAPS_reduct_dom"/>
</dbReference>
<name>A0A1U7D0X7_9RHOB</name>
<dbReference type="Proteomes" id="UP000186559">
    <property type="component" value="Chromosome"/>
</dbReference>
<dbReference type="GO" id="GO:0003824">
    <property type="term" value="F:catalytic activity"/>
    <property type="evidence" value="ECO:0007669"/>
    <property type="project" value="InterPro"/>
</dbReference>
<dbReference type="PANTHER" id="PTHR43196:SF2">
    <property type="entry name" value="PHOSPHOADENOSINE PHOSPHOSULFATE REDUCTASE"/>
    <property type="match status" value="1"/>
</dbReference>
<evidence type="ECO:0000259" key="1">
    <source>
        <dbReference type="Pfam" id="PF01507"/>
    </source>
</evidence>
<accession>A0A1U7D0X7</accession>
<proteinExistence type="predicted"/>
<protein>
    <submittedName>
        <fullName evidence="2">Phosphoadenosine phosphosulfate reductase family protein</fullName>
    </submittedName>
</protein>
<organism evidence="2 3">
    <name type="scientific">Salipiger profundus</name>
    <dbReference type="NCBI Taxonomy" id="1229727"/>
    <lineage>
        <taxon>Bacteria</taxon>
        <taxon>Pseudomonadati</taxon>
        <taxon>Pseudomonadota</taxon>
        <taxon>Alphaproteobacteria</taxon>
        <taxon>Rhodobacterales</taxon>
        <taxon>Roseobacteraceae</taxon>
        <taxon>Salipiger</taxon>
    </lineage>
</organism>
<dbReference type="KEGG" id="tpro:Ga0080559_TMP939"/>
<dbReference type="Pfam" id="PF01507">
    <property type="entry name" value="PAPS_reduct"/>
    <property type="match status" value="1"/>
</dbReference>
<sequence>MKMSGEIAAMLDAGALFAVNHSAGKDSQAMLIALRRMGVPDSQIVVVHADLGEVEWPGNIEHIRSTMGDVPLIIARARKSFFDMVEHRRMFPSPGQRQCTSDLKRGPIQRELRRYLKANPQFGGRIVNCMGMRAQESPARAKRQAVTRNAGCSVAGREWIDWLPIHDMLHFDVFATILSAGQRPHWAYYAGMTRLSCVFCIMASAGDLTTAARLMRDLYRRYVETEKRLGHTLSMTGRSLEEITGVAA</sequence>
<dbReference type="RefSeq" id="WP_206512189.1">
    <property type="nucleotide sequence ID" value="NZ_BMEW01000002.1"/>
</dbReference>
<reference evidence="2 3" key="1">
    <citation type="submission" date="2016-03" db="EMBL/GenBank/DDBJ databases">
        <title>Deep-sea bacteria in the southern Pacific.</title>
        <authorList>
            <person name="Tang K."/>
        </authorList>
    </citation>
    <scope>NUCLEOTIDE SEQUENCE [LARGE SCALE GENOMIC DNA]</scope>
    <source>
        <strain evidence="2 3">JLT2016</strain>
    </source>
</reference>